<dbReference type="OrthoDB" id="10070368at2759"/>
<reference evidence="2" key="1">
    <citation type="submission" date="2022-01" db="EMBL/GenBank/DDBJ databases">
        <authorList>
            <person name="King R."/>
        </authorList>
    </citation>
    <scope>NUCLEOTIDE SEQUENCE</scope>
</reference>
<dbReference type="PANTHER" id="PTHR31935:SF1">
    <property type="entry name" value="COILED-COIL DOMAIN-CONTAINING PROTEIN 13"/>
    <property type="match status" value="1"/>
</dbReference>
<dbReference type="PANTHER" id="PTHR31935">
    <property type="entry name" value="COILED-COIL DOMAIN-CONTAINING PROTEIN 13"/>
    <property type="match status" value="1"/>
</dbReference>
<organism evidence="2 3">
    <name type="scientific">Phyllotreta striolata</name>
    <name type="common">Striped flea beetle</name>
    <name type="synonym">Crioceris striolata</name>
    <dbReference type="NCBI Taxonomy" id="444603"/>
    <lineage>
        <taxon>Eukaryota</taxon>
        <taxon>Metazoa</taxon>
        <taxon>Ecdysozoa</taxon>
        <taxon>Arthropoda</taxon>
        <taxon>Hexapoda</taxon>
        <taxon>Insecta</taxon>
        <taxon>Pterygota</taxon>
        <taxon>Neoptera</taxon>
        <taxon>Endopterygota</taxon>
        <taxon>Coleoptera</taxon>
        <taxon>Polyphaga</taxon>
        <taxon>Cucujiformia</taxon>
        <taxon>Chrysomeloidea</taxon>
        <taxon>Chrysomelidae</taxon>
        <taxon>Galerucinae</taxon>
        <taxon>Alticini</taxon>
        <taxon>Phyllotreta</taxon>
    </lineage>
</organism>
<evidence type="ECO:0008006" key="4">
    <source>
        <dbReference type="Google" id="ProtNLM"/>
    </source>
</evidence>
<dbReference type="InterPro" id="IPR038929">
    <property type="entry name" value="CCDC13"/>
</dbReference>
<sequence>MSNATDFRIKTKRQHKMHNDCKSTSNTIKLPDKLRIPRGEETLLPNVPEEIIYPNELNTYLREQLMYYVHKNGMLEKNLNEVEEKYSASKESINKLEIKLSDYENLCDKSKFSTSSQLISSKIIELTKKLREKTSEIESMKTKYSKLEKETFLLKERMDNDPHTNVSVKEITETPANSINEEEQKRQADKLAHLNSKLMDSKNSNSQLKKELTLAKRILQQEVGESLDSLQTMLNGSNAGWRGRAQMICDLQQKNADLREKLKQALDKCPSPIEMINKNEALLNELTKENAELKVKLEEAKKKCEAAKARVKVIDLEHGLTKSKLTMLVEQAAKDKEIISTLSKQINCTKESQIELLAQKEQALQKIQVEKKKLSQEMDGYKTVIEGLRDELSSLKRSLCSKDGNKSYLNRDLSRDKGTETDDKFHDILEIFEKMCERLNQERENHAKTQSLLRVEKQKVTRAEAALAKMELDTLHSGYSSTSLSKISETSLKDQLELTEERLMAAKTRLEIEQMERKSDLTNFAKILKTYDIQIPECVQAKWERI</sequence>
<evidence type="ECO:0000313" key="2">
    <source>
        <dbReference type="EMBL" id="CAG9856528.1"/>
    </source>
</evidence>
<proteinExistence type="predicted"/>
<name>A0A9N9TI70_PHYSR</name>
<dbReference type="Proteomes" id="UP001153712">
    <property type="component" value="Chromosome 12"/>
</dbReference>
<accession>A0A9N9TI70</accession>
<keyword evidence="1" id="KW-0175">Coiled coil</keyword>
<protein>
    <recommendedName>
        <fullName evidence="4">Coiled-coil domain-containing protein 13</fullName>
    </recommendedName>
</protein>
<evidence type="ECO:0000256" key="1">
    <source>
        <dbReference type="SAM" id="Coils"/>
    </source>
</evidence>
<keyword evidence="3" id="KW-1185">Reference proteome</keyword>
<dbReference type="GO" id="GO:0034451">
    <property type="term" value="C:centriolar satellite"/>
    <property type="evidence" value="ECO:0007669"/>
    <property type="project" value="TreeGrafter"/>
</dbReference>
<dbReference type="EMBL" id="OU900105">
    <property type="protein sequence ID" value="CAG9856528.1"/>
    <property type="molecule type" value="Genomic_DNA"/>
</dbReference>
<gene>
    <name evidence="2" type="ORF">PHYEVI_LOCUS2949</name>
</gene>
<feature type="coiled-coil region" evidence="1">
    <location>
        <begin position="350"/>
        <end position="398"/>
    </location>
</feature>
<dbReference type="GO" id="GO:0031122">
    <property type="term" value="P:cytoplasmic microtubule organization"/>
    <property type="evidence" value="ECO:0007669"/>
    <property type="project" value="TreeGrafter"/>
</dbReference>
<dbReference type="GO" id="GO:1905515">
    <property type="term" value="P:non-motile cilium assembly"/>
    <property type="evidence" value="ECO:0007669"/>
    <property type="project" value="TreeGrafter"/>
</dbReference>
<feature type="coiled-coil region" evidence="1">
    <location>
        <begin position="429"/>
        <end position="518"/>
    </location>
</feature>
<dbReference type="AlphaFoldDB" id="A0A9N9TI70"/>
<feature type="coiled-coil region" evidence="1">
    <location>
        <begin position="276"/>
        <end position="317"/>
    </location>
</feature>
<evidence type="ECO:0000313" key="3">
    <source>
        <dbReference type="Proteomes" id="UP001153712"/>
    </source>
</evidence>
<feature type="coiled-coil region" evidence="1">
    <location>
        <begin position="72"/>
        <end position="150"/>
    </location>
</feature>